<evidence type="ECO:0000256" key="3">
    <source>
        <dbReference type="PIRSR" id="PIRSR005902-1"/>
    </source>
</evidence>
<feature type="binding site" evidence="3">
    <location>
        <position position="203"/>
    </location>
    <ligand>
        <name>a divalent metal cation</name>
        <dbReference type="ChEBI" id="CHEBI:60240"/>
        <label>1</label>
    </ligand>
</feature>
<evidence type="ECO:0000313" key="5">
    <source>
        <dbReference type="Proteomes" id="UP000192731"/>
    </source>
</evidence>
<dbReference type="InterPro" id="IPR032466">
    <property type="entry name" value="Metal_Hydrolase"/>
</dbReference>
<organism evidence="4 5">
    <name type="scientific">Desulfonispora thiosulfatigenes DSM 11270</name>
    <dbReference type="NCBI Taxonomy" id="656914"/>
    <lineage>
        <taxon>Bacteria</taxon>
        <taxon>Bacillati</taxon>
        <taxon>Bacillota</taxon>
        <taxon>Clostridia</taxon>
        <taxon>Eubacteriales</taxon>
        <taxon>Peptococcaceae</taxon>
        <taxon>Desulfonispora</taxon>
    </lineage>
</organism>
<dbReference type="PIRSF" id="PIRSF005902">
    <property type="entry name" value="DNase_TatD"/>
    <property type="match status" value="1"/>
</dbReference>
<name>A0A1W1V0M8_DESTI</name>
<dbReference type="CDD" id="cd01310">
    <property type="entry name" value="TatD_DNAse"/>
    <property type="match status" value="1"/>
</dbReference>
<gene>
    <name evidence="4" type="ORF">SAMN00017405_1207</name>
</gene>
<feature type="binding site" evidence="3">
    <location>
        <position position="8"/>
    </location>
    <ligand>
        <name>a divalent metal cation</name>
        <dbReference type="ChEBI" id="CHEBI:60240"/>
        <label>1</label>
    </ligand>
</feature>
<feature type="binding site" evidence="3">
    <location>
        <position position="92"/>
    </location>
    <ligand>
        <name>a divalent metal cation</name>
        <dbReference type="ChEBI" id="CHEBI:60240"/>
        <label>1</label>
    </ligand>
</feature>
<dbReference type="InterPro" id="IPR018228">
    <property type="entry name" value="DNase_TatD-rel_CS"/>
</dbReference>
<dbReference type="PROSITE" id="PS01091">
    <property type="entry name" value="TATD_3"/>
    <property type="match status" value="1"/>
</dbReference>
<accession>A0A1W1V0M8</accession>
<dbReference type="FunFam" id="3.20.20.140:FF:000005">
    <property type="entry name" value="TatD family hydrolase"/>
    <property type="match status" value="1"/>
</dbReference>
<dbReference type="Proteomes" id="UP000192731">
    <property type="component" value="Unassembled WGS sequence"/>
</dbReference>
<dbReference type="InterPro" id="IPR015991">
    <property type="entry name" value="TatD/YcfH-like"/>
</dbReference>
<dbReference type="STRING" id="656914.SAMN00017405_1207"/>
<dbReference type="SUPFAM" id="SSF51556">
    <property type="entry name" value="Metallo-dependent hydrolases"/>
    <property type="match status" value="1"/>
</dbReference>
<keyword evidence="2" id="KW-0378">Hydrolase</keyword>
<dbReference type="Pfam" id="PF01026">
    <property type="entry name" value="TatD_DNase"/>
    <property type="match status" value="1"/>
</dbReference>
<evidence type="ECO:0000256" key="1">
    <source>
        <dbReference type="ARBA" id="ARBA00022723"/>
    </source>
</evidence>
<evidence type="ECO:0000256" key="2">
    <source>
        <dbReference type="ARBA" id="ARBA00022801"/>
    </source>
</evidence>
<dbReference type="InterPro" id="IPR001130">
    <property type="entry name" value="TatD-like"/>
</dbReference>
<dbReference type="Gene3D" id="3.20.20.140">
    <property type="entry name" value="Metal-dependent hydrolases"/>
    <property type="match status" value="1"/>
</dbReference>
<dbReference type="RefSeq" id="WP_084052598.1">
    <property type="nucleotide sequence ID" value="NZ_FWWT01000013.1"/>
</dbReference>
<dbReference type="GO" id="GO:0046872">
    <property type="term" value="F:metal ion binding"/>
    <property type="evidence" value="ECO:0007669"/>
    <property type="project" value="UniProtKB-KW"/>
</dbReference>
<dbReference type="GO" id="GO:0005829">
    <property type="term" value="C:cytosol"/>
    <property type="evidence" value="ECO:0007669"/>
    <property type="project" value="TreeGrafter"/>
</dbReference>
<dbReference type="OrthoDB" id="9810005at2"/>
<evidence type="ECO:0000313" key="4">
    <source>
        <dbReference type="EMBL" id="SMB86868.1"/>
    </source>
</evidence>
<dbReference type="EMBL" id="FWWT01000013">
    <property type="protein sequence ID" value="SMB86868.1"/>
    <property type="molecule type" value="Genomic_DNA"/>
</dbReference>
<feature type="binding site" evidence="3">
    <location>
        <position position="128"/>
    </location>
    <ligand>
        <name>a divalent metal cation</name>
        <dbReference type="ChEBI" id="CHEBI:60240"/>
        <label>2</label>
    </ligand>
</feature>
<dbReference type="GO" id="GO:0016788">
    <property type="term" value="F:hydrolase activity, acting on ester bonds"/>
    <property type="evidence" value="ECO:0007669"/>
    <property type="project" value="InterPro"/>
</dbReference>
<sequence>MLFDTHAHLEDKRFADDYEQVIKRAKEAGVKYILDVGCDEEGAKKAVFLADNFPNVYAAIGLHPHDAKIGDERLWQEFYKLAEHPKVVALGEMGLDYYYDYSPREVQQEVFRRQIQMAKELNKPIIVHDREAHQDSFDIVVEEGAKEVGGVFHAYSGSIEMAKEIMKLNFYISIGGPVTFKNANKLLNVAEFIPLDRLLIETDCPYLTPHPHRGKRNEPAYVKLVAEKIAELKGITFEEVAKASLENAKRLFKIQ</sequence>
<dbReference type="PANTHER" id="PTHR46124">
    <property type="entry name" value="D-AMINOACYL-TRNA DEACYLASE"/>
    <property type="match status" value="1"/>
</dbReference>
<proteinExistence type="predicted"/>
<protein>
    <submittedName>
        <fullName evidence="4">TatD DNase family protein</fullName>
    </submittedName>
</protein>
<feature type="binding site" evidence="3">
    <location>
        <position position="153"/>
    </location>
    <ligand>
        <name>a divalent metal cation</name>
        <dbReference type="ChEBI" id="CHEBI:60240"/>
        <label>2</label>
    </ligand>
</feature>
<feature type="binding site" evidence="3">
    <location>
        <position position="6"/>
    </location>
    <ligand>
        <name>a divalent metal cation</name>
        <dbReference type="ChEBI" id="CHEBI:60240"/>
        <label>1</label>
    </ligand>
</feature>
<dbReference type="PANTHER" id="PTHR46124:SF2">
    <property type="entry name" value="D-AMINOACYL-TRNA DEACYLASE"/>
    <property type="match status" value="1"/>
</dbReference>
<dbReference type="AlphaFoldDB" id="A0A1W1V0M8"/>
<keyword evidence="5" id="KW-1185">Reference proteome</keyword>
<dbReference type="NCBIfam" id="TIGR00010">
    <property type="entry name" value="YchF/TatD family DNA exonuclease"/>
    <property type="match status" value="1"/>
</dbReference>
<dbReference type="GO" id="GO:0004536">
    <property type="term" value="F:DNA nuclease activity"/>
    <property type="evidence" value="ECO:0007669"/>
    <property type="project" value="InterPro"/>
</dbReference>
<reference evidence="4 5" key="1">
    <citation type="submission" date="2017-04" db="EMBL/GenBank/DDBJ databases">
        <authorList>
            <person name="Afonso C.L."/>
            <person name="Miller P.J."/>
            <person name="Scott M.A."/>
            <person name="Spackman E."/>
            <person name="Goraichik I."/>
            <person name="Dimitrov K.M."/>
            <person name="Suarez D.L."/>
            <person name="Swayne D.E."/>
        </authorList>
    </citation>
    <scope>NUCLEOTIDE SEQUENCE [LARGE SCALE GENOMIC DNA]</scope>
    <source>
        <strain evidence="4 5">DSM 11270</strain>
    </source>
</reference>
<keyword evidence="1 3" id="KW-0479">Metal-binding</keyword>